<organism evidence="1">
    <name type="scientific">gut metagenome</name>
    <dbReference type="NCBI Taxonomy" id="749906"/>
    <lineage>
        <taxon>unclassified sequences</taxon>
        <taxon>metagenomes</taxon>
        <taxon>organismal metagenomes</taxon>
    </lineage>
</organism>
<dbReference type="EMBL" id="AMCI01006418">
    <property type="protein sequence ID" value="EJW94366.1"/>
    <property type="molecule type" value="Genomic_DNA"/>
</dbReference>
<accession>J9FHH2</accession>
<proteinExistence type="predicted"/>
<evidence type="ECO:0000313" key="1">
    <source>
        <dbReference type="EMBL" id="EJW94366.1"/>
    </source>
</evidence>
<comment type="caution">
    <text evidence="1">The sequence shown here is derived from an EMBL/GenBank/DDBJ whole genome shotgun (WGS) entry which is preliminary data.</text>
</comment>
<name>J9FHH2_9ZZZZ</name>
<protein>
    <submittedName>
        <fullName evidence="1">Uncharacterized protein</fullName>
    </submittedName>
</protein>
<reference evidence="1" key="1">
    <citation type="journal article" date="2012" name="PLoS ONE">
        <title>Gene sets for utilization of primary and secondary nutrition supplies in the distal gut of endangered iberian lynx.</title>
        <authorList>
            <person name="Alcaide M."/>
            <person name="Messina E."/>
            <person name="Richter M."/>
            <person name="Bargiela R."/>
            <person name="Peplies J."/>
            <person name="Huws S.A."/>
            <person name="Newbold C.J."/>
            <person name="Golyshin P.N."/>
            <person name="Simon M.A."/>
            <person name="Lopez G."/>
            <person name="Yakimov M.M."/>
            <person name="Ferrer M."/>
        </authorList>
    </citation>
    <scope>NUCLEOTIDE SEQUENCE</scope>
</reference>
<sequence>MGDFGKLFDIEYRKTGIGNRFAKDSFRIRFKGCLNFFFARVDIDKRKIDAHFLHRHAK</sequence>
<gene>
    <name evidence="1" type="ORF">EVA_17526</name>
</gene>
<dbReference type="AlphaFoldDB" id="J9FHH2"/>